<evidence type="ECO:0000256" key="2">
    <source>
        <dbReference type="SAM" id="MobiDB-lite"/>
    </source>
</evidence>
<gene>
    <name evidence="3" type="ORF">MSAN_00215400</name>
</gene>
<evidence type="ECO:0000313" key="3">
    <source>
        <dbReference type="EMBL" id="KAF7377916.1"/>
    </source>
</evidence>
<organism evidence="3 4">
    <name type="scientific">Mycena sanguinolenta</name>
    <dbReference type="NCBI Taxonomy" id="230812"/>
    <lineage>
        <taxon>Eukaryota</taxon>
        <taxon>Fungi</taxon>
        <taxon>Dikarya</taxon>
        <taxon>Basidiomycota</taxon>
        <taxon>Agaricomycotina</taxon>
        <taxon>Agaricomycetes</taxon>
        <taxon>Agaricomycetidae</taxon>
        <taxon>Agaricales</taxon>
        <taxon>Marasmiineae</taxon>
        <taxon>Mycenaceae</taxon>
        <taxon>Mycena</taxon>
    </lineage>
</organism>
<feature type="region of interest" description="Disordered" evidence="2">
    <location>
        <begin position="407"/>
        <end position="426"/>
    </location>
</feature>
<dbReference type="Gene3D" id="3.30.559.10">
    <property type="entry name" value="Chloramphenicol acetyltransferase-like domain"/>
    <property type="match status" value="1"/>
</dbReference>
<comment type="caution">
    <text evidence="3">The sequence shown here is derived from an EMBL/GenBank/DDBJ whole genome shotgun (WGS) entry which is preliminary data.</text>
</comment>
<dbReference type="EMBL" id="JACAZH010000001">
    <property type="protein sequence ID" value="KAF7377916.1"/>
    <property type="molecule type" value="Genomic_DNA"/>
</dbReference>
<name>A0A8H6ZK81_9AGAR</name>
<evidence type="ECO:0000313" key="4">
    <source>
        <dbReference type="Proteomes" id="UP000623467"/>
    </source>
</evidence>
<sequence length="472" mass="50278">MATTELVMPAGPSVLDGVTSLPVDALDVFNYGANNAYIVPGLIDVPRFAAALAKTLVLFPVYGARVRCEAGGGVPWVISLPPAGVPFTVASNPSTDPLIMSHSSVVQVPTRFVPPHSPRKIVLDPTEPLATVLLTHFPNLGVTCIGITRWHPIGSDFVASKFIRTLSSFYMRLDDPISAPIYKPLRGFLPTSSNADQHLLDGIDTSATQTYYNPATTKHPQLPATPPNVRLDFRLSGVQVETIRTAIAHAGSGVKLSAQDCLVALIAVATNAADHGTPPIRTIDTILDVRGAAGIPAELAWNGWTFAMTDPIESPSAATATENGDEDIQRKAEAAEYYTALVDLQASRAAEAAARGEREVLDLASPPGRMCVNSTLRLDTRTHFGPTRCFAGSVPFVRHLKLSRPNPPAHIGTAGPAAPATTPQEDAHAEAERLAAVEVTLFFAPDVLERFRKEMEARVARMGAGTVEWVVG</sequence>
<dbReference type="Proteomes" id="UP000623467">
    <property type="component" value="Unassembled WGS sequence"/>
</dbReference>
<reference evidence="3" key="1">
    <citation type="submission" date="2020-05" db="EMBL/GenBank/DDBJ databases">
        <title>Mycena genomes resolve the evolution of fungal bioluminescence.</title>
        <authorList>
            <person name="Tsai I.J."/>
        </authorList>
    </citation>
    <scope>NUCLEOTIDE SEQUENCE</scope>
    <source>
        <strain evidence="3">160909Yilan</strain>
    </source>
</reference>
<evidence type="ECO:0000256" key="1">
    <source>
        <dbReference type="ARBA" id="ARBA00022679"/>
    </source>
</evidence>
<dbReference type="GO" id="GO:0016747">
    <property type="term" value="F:acyltransferase activity, transferring groups other than amino-acyl groups"/>
    <property type="evidence" value="ECO:0007669"/>
    <property type="project" value="TreeGrafter"/>
</dbReference>
<keyword evidence="4" id="KW-1185">Reference proteome</keyword>
<keyword evidence="1" id="KW-0808">Transferase</keyword>
<dbReference type="PANTHER" id="PTHR31642">
    <property type="entry name" value="TRICHOTHECENE 3-O-ACETYLTRANSFERASE"/>
    <property type="match status" value="1"/>
</dbReference>
<dbReference type="PANTHER" id="PTHR31642:SF310">
    <property type="entry name" value="FATTY ALCOHOL:CAFFEOYL-COA ACYLTRANSFERASE"/>
    <property type="match status" value="1"/>
</dbReference>
<dbReference type="InterPro" id="IPR023213">
    <property type="entry name" value="CAT-like_dom_sf"/>
</dbReference>
<proteinExistence type="predicted"/>
<dbReference type="InterPro" id="IPR050317">
    <property type="entry name" value="Plant_Fungal_Acyltransferase"/>
</dbReference>
<accession>A0A8H6ZK81</accession>
<dbReference type="OrthoDB" id="1862401at2759"/>
<protein>
    <submittedName>
        <fullName evidence="3">Uncharacterized protein</fullName>
    </submittedName>
</protein>
<dbReference type="AlphaFoldDB" id="A0A8H6ZK81"/>
<feature type="compositionally biased region" description="Low complexity" evidence="2">
    <location>
        <begin position="409"/>
        <end position="423"/>
    </location>
</feature>